<sequence>LSCFLALFAGALSQASSSSYPVGFQHNRYDPSQPWETVGDACSCNGPIVTPVEVQKASSVNERSYQPILGNYYAPPPNCNCGNPPPAPPCGCNQPPVGCQGPAYTPDPPPLYIPEYLNNQPPQVSTCYSACDSTPSSRLADPVSLALALNAQKAYNIREEKLNFGALRKPVDCEMAQAVCTVPEDGLYTLRNQVVELRPPTCRNSLTPAEEAALSYFEEEEEISDSDDGPAYPTYRDLGYVPECPSCSTFQPGAPAPSKNPQPAFTTYYNNRKYYQNNDPTCIKVGN</sequence>
<keyword evidence="1" id="KW-0732">Signal</keyword>
<evidence type="ECO:0000256" key="1">
    <source>
        <dbReference type="SAM" id="SignalP"/>
    </source>
</evidence>
<feature type="chain" id="PRO_5008581135" description="VM domain-containing protein" evidence="1">
    <location>
        <begin position="18"/>
        <end position="287"/>
    </location>
</feature>
<feature type="non-terminal residue" evidence="2">
    <location>
        <position position="1"/>
    </location>
</feature>
<protein>
    <recommendedName>
        <fullName evidence="3">VM domain-containing protein</fullName>
    </recommendedName>
</protein>
<feature type="signal peptide" evidence="1">
    <location>
        <begin position="1"/>
        <end position="17"/>
    </location>
</feature>
<evidence type="ECO:0000313" key="2">
    <source>
        <dbReference type="EMBL" id="JAS23158.1"/>
    </source>
</evidence>
<organism evidence="2">
    <name type="scientific">Clastoptera arizonana</name>
    <name type="common">Arizona spittle bug</name>
    <dbReference type="NCBI Taxonomy" id="38151"/>
    <lineage>
        <taxon>Eukaryota</taxon>
        <taxon>Metazoa</taxon>
        <taxon>Ecdysozoa</taxon>
        <taxon>Arthropoda</taxon>
        <taxon>Hexapoda</taxon>
        <taxon>Insecta</taxon>
        <taxon>Pterygota</taxon>
        <taxon>Neoptera</taxon>
        <taxon>Paraneoptera</taxon>
        <taxon>Hemiptera</taxon>
        <taxon>Auchenorrhyncha</taxon>
        <taxon>Cercopoidea</taxon>
        <taxon>Clastopteridae</taxon>
        <taxon>Clastoptera</taxon>
    </lineage>
</organism>
<dbReference type="AlphaFoldDB" id="A0A1B6DBW5"/>
<name>A0A1B6DBW5_9HEMI</name>
<accession>A0A1B6DBW5</accession>
<gene>
    <name evidence="2" type="ORF">g.3119</name>
</gene>
<evidence type="ECO:0008006" key="3">
    <source>
        <dbReference type="Google" id="ProtNLM"/>
    </source>
</evidence>
<reference evidence="2" key="1">
    <citation type="submission" date="2015-12" db="EMBL/GenBank/DDBJ databases">
        <title>De novo transcriptome assembly of four potential Pierce s Disease insect vectors from Arizona vineyards.</title>
        <authorList>
            <person name="Tassone E.E."/>
        </authorList>
    </citation>
    <scope>NUCLEOTIDE SEQUENCE</scope>
</reference>
<dbReference type="EMBL" id="GEDC01014140">
    <property type="protein sequence ID" value="JAS23158.1"/>
    <property type="molecule type" value="Transcribed_RNA"/>
</dbReference>
<proteinExistence type="predicted"/>